<dbReference type="OrthoDB" id="2018605at2759"/>
<feature type="compositionally biased region" description="Gly residues" evidence="1">
    <location>
        <begin position="13"/>
        <end position="23"/>
    </location>
</feature>
<dbReference type="PANTHER" id="PTHR33130:SF45">
    <property type="entry name" value="OS05G0541700 PROTEIN"/>
    <property type="match status" value="1"/>
</dbReference>
<feature type="region of interest" description="Disordered" evidence="1">
    <location>
        <begin position="1"/>
        <end position="28"/>
    </location>
</feature>
<evidence type="ECO:0000313" key="5">
    <source>
        <dbReference type="RefSeq" id="XP_026665318.2"/>
    </source>
</evidence>
<dbReference type="RefSeq" id="XP_008806737.2">
    <property type="nucleotide sequence ID" value="XM_008808515.4"/>
</dbReference>
<dbReference type="KEGG" id="pda:103719318"/>
<dbReference type="Proteomes" id="UP000228380">
    <property type="component" value="Chromosome 11"/>
</dbReference>
<proteinExistence type="predicted"/>
<dbReference type="AlphaFoldDB" id="A0A8B7CV27"/>
<dbReference type="RefSeq" id="XP_026665318.2">
    <property type="nucleotide sequence ID" value="XM_026809517.2"/>
</dbReference>
<evidence type="ECO:0000313" key="2">
    <source>
        <dbReference type="Proteomes" id="UP000228380"/>
    </source>
</evidence>
<organism evidence="2 4">
    <name type="scientific">Phoenix dactylifera</name>
    <name type="common">Date palm</name>
    <dbReference type="NCBI Taxonomy" id="42345"/>
    <lineage>
        <taxon>Eukaryota</taxon>
        <taxon>Viridiplantae</taxon>
        <taxon>Streptophyta</taxon>
        <taxon>Embryophyta</taxon>
        <taxon>Tracheophyta</taxon>
        <taxon>Spermatophyta</taxon>
        <taxon>Magnoliopsida</taxon>
        <taxon>Liliopsida</taxon>
        <taxon>Arecaceae</taxon>
        <taxon>Coryphoideae</taxon>
        <taxon>Phoeniceae</taxon>
        <taxon>Phoenix</taxon>
    </lineage>
</organism>
<dbReference type="RefSeq" id="XP_008806745.2">
    <property type="nucleotide sequence ID" value="XM_008808523.4"/>
</dbReference>
<feature type="region of interest" description="Disordered" evidence="1">
    <location>
        <begin position="217"/>
        <end position="239"/>
    </location>
</feature>
<feature type="compositionally biased region" description="Basic and acidic residues" evidence="1">
    <location>
        <begin position="67"/>
        <end position="77"/>
    </location>
</feature>
<dbReference type="PANTHER" id="PTHR33130">
    <property type="entry name" value="PUTATIVE (DUF1639)-RELATED"/>
    <property type="match status" value="1"/>
</dbReference>
<feature type="compositionally biased region" description="Basic residues" evidence="1">
    <location>
        <begin position="217"/>
        <end position="226"/>
    </location>
</feature>
<name>A0A8B7CV27_PHODC</name>
<reference evidence="3 4" key="2">
    <citation type="submission" date="2025-04" db="UniProtKB">
        <authorList>
            <consortium name="RefSeq"/>
        </authorList>
    </citation>
    <scope>IDENTIFICATION</scope>
    <source>
        <tissue evidence="3 4">Young leaves</tissue>
    </source>
</reference>
<dbReference type="InterPro" id="IPR012438">
    <property type="entry name" value="DUF1639"/>
</dbReference>
<feature type="compositionally biased region" description="Polar residues" evidence="1">
    <location>
        <begin position="86"/>
        <end position="99"/>
    </location>
</feature>
<reference evidence="2" key="1">
    <citation type="journal article" date="2019" name="Nat. Commun.">
        <title>Genome-wide association mapping of date palm fruit traits.</title>
        <authorList>
            <person name="Hazzouri K.M."/>
            <person name="Gros-Balthazard M."/>
            <person name="Flowers J.M."/>
            <person name="Copetti D."/>
            <person name="Lemansour A."/>
            <person name="Lebrun M."/>
            <person name="Masmoudi K."/>
            <person name="Ferrand S."/>
            <person name="Dhar M.I."/>
            <person name="Fresquez Z.A."/>
            <person name="Rosas U."/>
            <person name="Zhang J."/>
            <person name="Talag J."/>
            <person name="Lee S."/>
            <person name="Kudrna D."/>
            <person name="Powell R.F."/>
            <person name="Leitch I.J."/>
            <person name="Krueger R.R."/>
            <person name="Wing R.A."/>
            <person name="Amiri K.M.A."/>
            <person name="Purugganan M.D."/>
        </authorList>
    </citation>
    <scope>NUCLEOTIDE SEQUENCE [LARGE SCALE GENOMIC DNA]</scope>
    <source>
        <strain evidence="2">cv. Khalas</strain>
    </source>
</reference>
<dbReference type="Pfam" id="PF07797">
    <property type="entry name" value="DUF1639"/>
    <property type="match status" value="1"/>
</dbReference>
<protein>
    <submittedName>
        <fullName evidence="3 4">Uncharacterized protein LOC103719318 isoform X1</fullName>
    </submittedName>
</protein>
<sequence>MEREARNPYYTRGSGGGVHGTGNGSSALAEPDLLLHWGNRKRLRCVKVQRKEDAATTDKAATTVRVDRRVVRVDKHSGLAPPPRRTSPTHQRTLRNSEAATAEMRGRQQSNGGLRGVASPERAVKARNGGASASSEEKKNGGAGSSSGSEGTVWPKFAIALTNKEKEEDFLVFKGSKLPQRPKKRAKFVQKTINLVSPGAWLCDLTLERYEVREKKVSKKRPRGLKAMRTLGSMDGDSD</sequence>
<dbReference type="GeneID" id="103719318"/>
<keyword evidence="2" id="KW-1185">Reference proteome</keyword>
<evidence type="ECO:0000256" key="1">
    <source>
        <dbReference type="SAM" id="MobiDB-lite"/>
    </source>
</evidence>
<gene>
    <name evidence="3 4 5" type="primary">LOC103719318</name>
</gene>
<feature type="region of interest" description="Disordered" evidence="1">
    <location>
        <begin position="67"/>
        <end position="153"/>
    </location>
</feature>
<evidence type="ECO:0000313" key="3">
    <source>
        <dbReference type="RefSeq" id="XP_008806737.2"/>
    </source>
</evidence>
<accession>A0A8B7CV27</accession>
<evidence type="ECO:0000313" key="4">
    <source>
        <dbReference type="RefSeq" id="XP_008806745.2"/>
    </source>
</evidence>